<dbReference type="CDD" id="cd02769">
    <property type="entry name" value="MopB_DMSOR-BSOR-TMAOR"/>
    <property type="match status" value="1"/>
</dbReference>
<sequence length="769" mass="84379">MTKVTHRDRDIFTTAHWGTYRVDVQDGRVIALRDFEHDPDPSPIGHGIVGVLDGPTRITRPMVRKGWLEHGPGATSERRGEDAFIPVTWDRINDIVAQELRRIREQHGNGAIFAGSYGWASAGRFHHAQGQLKRFLNLNGGFVRSVNSYSYAAAEVTVPHVIGDFTQLVQDTTSWASVAQNAELFVAFGGVPLKNGQINQGGTGRHVQRAGLRAAHANGVQFVNVSPLKSDLLEETGADWIAPRPSSDTALMLALCHTLLAENLHDRAFLDRYCHGFDRFAAYLTGETDGQAKTADWAADLCDLPADTIRALARRMAGQRTMISIAWALTRQDHGEMAYWAAISLAAMLGQIGLPGTGIGFGYSAENFIGASLSWPRMAAFPQGRNPVADFIPVARISDMLENPGGAYDFNGQRRTYPDIRMIWWAGGNPFHHHQDLNRFRRALPQCETFIVNEWCWNATAKHADIVLPCTTTLERRDLGLTPRDTYQVVMDQAIAPVGEAKSDHDIFRGIAARLGCEEAFTEGRTPDDWQRHLYDVTRQQVAASGIALPGWEEFQSKGWAELPPPETEPVLLSAFRADPEAHPLDTPSGRIELFSETVAGFGYDDAPGHAAWTAPVEWLGSARPGELHMISNQPRTKLHSQLDHGSVSQSDRIRGRVPLTMHPTDAAARDLSEGDIVRVFNDRGAFLAGLCLSETLRPGVIQIATGAWFDPLDGQCRVGNPNAVTRDAGTSRLAQGPTAHSCLVRVEAHTGPLPEVTAYAPPEILENT</sequence>
<comment type="cofactor">
    <cofactor evidence="1">
        <name>Mo-bis(molybdopterin guanine dinucleotide)</name>
        <dbReference type="ChEBI" id="CHEBI:60539"/>
    </cofactor>
</comment>
<protein>
    <submittedName>
        <fullName evidence="9">Biotin/methionine sulfoxide reductase</fullName>
    </submittedName>
</protein>
<keyword evidence="3" id="KW-0500">Molybdenum</keyword>
<dbReference type="GO" id="GO:0030288">
    <property type="term" value="C:outer membrane-bounded periplasmic space"/>
    <property type="evidence" value="ECO:0007669"/>
    <property type="project" value="TreeGrafter"/>
</dbReference>
<dbReference type="PANTHER" id="PTHR43742">
    <property type="entry name" value="TRIMETHYLAMINE-N-OXIDE REDUCTASE"/>
    <property type="match status" value="1"/>
</dbReference>
<dbReference type="CDD" id="cd02793">
    <property type="entry name" value="MopB_CT_DMSOR-BSOR-TMAOR"/>
    <property type="match status" value="1"/>
</dbReference>
<gene>
    <name evidence="9" type="ORF">SAMN05444398_102125</name>
</gene>
<keyword evidence="5" id="KW-0560">Oxidoreductase</keyword>
<comment type="similarity">
    <text evidence="2">Belongs to the prokaryotic molybdopterin-containing oxidoreductase family.</text>
</comment>
<evidence type="ECO:0000313" key="9">
    <source>
        <dbReference type="EMBL" id="SHL36194.1"/>
    </source>
</evidence>
<dbReference type="GO" id="GO:0009055">
    <property type="term" value="F:electron transfer activity"/>
    <property type="evidence" value="ECO:0007669"/>
    <property type="project" value="TreeGrafter"/>
</dbReference>
<dbReference type="Proteomes" id="UP000183974">
    <property type="component" value="Unassembled WGS sequence"/>
</dbReference>
<dbReference type="Gene3D" id="3.90.55.10">
    <property type="entry name" value="Dimethylsulfoxide Reductase, domain 3"/>
    <property type="match status" value="1"/>
</dbReference>
<dbReference type="STRING" id="337701.SAMN05444398_102125"/>
<dbReference type="InterPro" id="IPR006656">
    <property type="entry name" value="Mopterin_OxRdtase"/>
</dbReference>
<feature type="domain" description="Molybdopterin dinucleotide-binding" evidence="7">
    <location>
        <begin position="628"/>
        <end position="743"/>
    </location>
</feature>
<feature type="domain" description="Molybdopterin oxidoreductase" evidence="6">
    <location>
        <begin position="57"/>
        <end position="513"/>
    </location>
</feature>
<name>A0A1M7A0F9_9RHOB</name>
<keyword evidence="10" id="KW-1185">Reference proteome</keyword>
<evidence type="ECO:0000256" key="2">
    <source>
        <dbReference type="ARBA" id="ARBA00010312"/>
    </source>
</evidence>
<dbReference type="RefSeq" id="WP_073033840.1">
    <property type="nucleotide sequence ID" value="NZ_BMLR01000002.1"/>
</dbReference>
<dbReference type="Gene3D" id="3.40.50.740">
    <property type="match status" value="1"/>
</dbReference>
<dbReference type="InterPro" id="IPR009010">
    <property type="entry name" value="Asp_de-COase-like_dom_sf"/>
</dbReference>
<dbReference type="GO" id="GO:0009061">
    <property type="term" value="P:anaerobic respiration"/>
    <property type="evidence" value="ECO:0007669"/>
    <property type="project" value="TreeGrafter"/>
</dbReference>
<dbReference type="SUPFAM" id="SSF53706">
    <property type="entry name" value="Formate dehydrogenase/DMSO reductase, domains 1-3"/>
    <property type="match status" value="1"/>
</dbReference>
<evidence type="ECO:0000259" key="7">
    <source>
        <dbReference type="Pfam" id="PF01568"/>
    </source>
</evidence>
<accession>A0A1M7A0F9</accession>
<dbReference type="Pfam" id="PF00384">
    <property type="entry name" value="Molybdopterin"/>
    <property type="match status" value="1"/>
</dbReference>
<dbReference type="InterPro" id="IPR041954">
    <property type="entry name" value="CT_DMSOR/BSOR/TMAOR"/>
</dbReference>
<dbReference type="PANTHER" id="PTHR43742:SF10">
    <property type="entry name" value="TRIMETHYLAMINE-N-OXIDE REDUCTASE 2"/>
    <property type="match status" value="1"/>
</dbReference>
<evidence type="ECO:0000256" key="3">
    <source>
        <dbReference type="ARBA" id="ARBA00022505"/>
    </source>
</evidence>
<dbReference type="GO" id="GO:0043546">
    <property type="term" value="F:molybdopterin cofactor binding"/>
    <property type="evidence" value="ECO:0007669"/>
    <property type="project" value="InterPro"/>
</dbReference>
<dbReference type="OrthoDB" id="9759518at2"/>
<evidence type="ECO:0000256" key="4">
    <source>
        <dbReference type="ARBA" id="ARBA00022723"/>
    </source>
</evidence>
<dbReference type="InterPro" id="IPR050612">
    <property type="entry name" value="Prok_Mopterin_Oxidored"/>
</dbReference>
<feature type="domain" description="Molybdopterin oxidoreductase N-terminal" evidence="8">
    <location>
        <begin position="13"/>
        <end position="51"/>
    </location>
</feature>
<evidence type="ECO:0000256" key="1">
    <source>
        <dbReference type="ARBA" id="ARBA00001942"/>
    </source>
</evidence>
<evidence type="ECO:0000259" key="6">
    <source>
        <dbReference type="Pfam" id="PF00384"/>
    </source>
</evidence>
<dbReference type="Pfam" id="PF01568">
    <property type="entry name" value="Molydop_binding"/>
    <property type="match status" value="1"/>
</dbReference>
<dbReference type="EMBL" id="FRBR01000002">
    <property type="protein sequence ID" value="SHL36194.1"/>
    <property type="molecule type" value="Genomic_DNA"/>
</dbReference>
<dbReference type="InterPro" id="IPR041460">
    <property type="entry name" value="Molybdopterin_N"/>
</dbReference>
<proteinExistence type="inferred from homology"/>
<evidence type="ECO:0000313" key="10">
    <source>
        <dbReference type="Proteomes" id="UP000183974"/>
    </source>
</evidence>
<dbReference type="InterPro" id="IPR006657">
    <property type="entry name" value="MoPterin_dinucl-bd_dom"/>
</dbReference>
<dbReference type="Gene3D" id="3.40.228.10">
    <property type="entry name" value="Dimethylsulfoxide Reductase, domain 2"/>
    <property type="match status" value="1"/>
</dbReference>
<dbReference type="GO" id="GO:0030151">
    <property type="term" value="F:molybdenum ion binding"/>
    <property type="evidence" value="ECO:0007669"/>
    <property type="project" value="TreeGrafter"/>
</dbReference>
<evidence type="ECO:0000259" key="8">
    <source>
        <dbReference type="Pfam" id="PF18364"/>
    </source>
</evidence>
<reference evidence="9 10" key="1">
    <citation type="submission" date="2016-11" db="EMBL/GenBank/DDBJ databases">
        <authorList>
            <person name="Jaros S."/>
            <person name="Januszkiewicz K."/>
            <person name="Wedrychowicz H."/>
        </authorList>
    </citation>
    <scope>NUCLEOTIDE SEQUENCE [LARGE SCALE GENOMIC DNA]</scope>
    <source>
        <strain evidence="9 10">DSM 29589</strain>
    </source>
</reference>
<dbReference type="GO" id="GO:0016491">
    <property type="term" value="F:oxidoreductase activity"/>
    <property type="evidence" value="ECO:0007669"/>
    <property type="project" value="UniProtKB-KW"/>
</dbReference>
<keyword evidence="4" id="KW-0479">Metal-binding</keyword>
<organism evidence="9 10">
    <name type="scientific">Roseovarius pacificus</name>
    <dbReference type="NCBI Taxonomy" id="337701"/>
    <lineage>
        <taxon>Bacteria</taxon>
        <taxon>Pseudomonadati</taxon>
        <taxon>Pseudomonadota</taxon>
        <taxon>Alphaproteobacteria</taxon>
        <taxon>Rhodobacterales</taxon>
        <taxon>Roseobacteraceae</taxon>
        <taxon>Roseovarius</taxon>
    </lineage>
</organism>
<dbReference type="Pfam" id="PF18364">
    <property type="entry name" value="Molybdopterin_N"/>
    <property type="match status" value="1"/>
</dbReference>
<dbReference type="AlphaFoldDB" id="A0A1M7A0F9"/>
<dbReference type="SUPFAM" id="SSF50692">
    <property type="entry name" value="ADC-like"/>
    <property type="match status" value="1"/>
</dbReference>
<evidence type="ECO:0000256" key="5">
    <source>
        <dbReference type="ARBA" id="ARBA00023002"/>
    </source>
</evidence>
<dbReference type="Gene3D" id="2.40.40.20">
    <property type="match status" value="1"/>
</dbReference>